<dbReference type="AlphaFoldDB" id="E0SPD8"/>
<dbReference type="InterPro" id="IPR011059">
    <property type="entry name" value="Metal-dep_hydrolase_composite"/>
</dbReference>
<evidence type="ECO:0000313" key="1">
    <source>
        <dbReference type="EMBL" id="ADM26881.1"/>
    </source>
</evidence>
<dbReference type="KEGG" id="iag:Igag_0028"/>
<sequence>MRILIENTGIALVDKNLRFIDKGYILIDKGRVIEFGEGVPSPELEFADYVIDGRFLVAMPGFSLGVGSIIEYLFEFIGRRYDYKDFFSILSSGDLETLLEVVLSSLTLNGVTSITSMVGGIGLDVYSTLFAAICDTWIRTRIVIPADNIDHIQLEEIYKRISKSCRESDAISLGMVSLGLYISRNVKKEVLDTAFALNIPIYVEDIDMTISGAIHINPAKRLGDRIVIVDRFELWRPGYGLCTYSPEFLNPRTFINMLKFVLGLSYEIPLIISHYNPYNLFNGVDYIDRGVVADIVLLSFREPPTGPMIIDKNSFDKSISKANYIVETAIIGGEITVDQGLHLMVGEKSVRRARNIISSIKSS</sequence>
<dbReference type="GO" id="GO:0016810">
    <property type="term" value="F:hydrolase activity, acting on carbon-nitrogen (but not peptide) bonds"/>
    <property type="evidence" value="ECO:0007669"/>
    <property type="project" value="InterPro"/>
</dbReference>
<dbReference type="EMBL" id="CP002098">
    <property type="protein sequence ID" value="ADM26881.1"/>
    <property type="molecule type" value="Genomic_DNA"/>
</dbReference>
<accession>E0SPD8</accession>
<dbReference type="HOGENOM" id="CLU_762092_0_0_2"/>
<evidence type="ECO:0008006" key="3">
    <source>
        <dbReference type="Google" id="ProtNLM"/>
    </source>
</evidence>
<dbReference type="BioCyc" id="IAGG583356:GHAH-29-MONOMER"/>
<keyword evidence="2" id="KW-1185">Reference proteome</keyword>
<organism evidence="1 2">
    <name type="scientific">Ignisphaera aggregans (strain DSM 17230 / JCM 13409 / AQ1.S1)</name>
    <dbReference type="NCBI Taxonomy" id="583356"/>
    <lineage>
        <taxon>Archaea</taxon>
        <taxon>Thermoproteota</taxon>
        <taxon>Thermoprotei</taxon>
        <taxon>Desulfurococcales</taxon>
        <taxon>Desulfurococcaceae</taxon>
        <taxon>Ignisphaera</taxon>
    </lineage>
</organism>
<dbReference type="STRING" id="583356.Igag_0028"/>
<evidence type="ECO:0000313" key="2">
    <source>
        <dbReference type="Proteomes" id="UP000001304"/>
    </source>
</evidence>
<proteinExistence type="predicted"/>
<dbReference type="SUPFAM" id="SSF51338">
    <property type="entry name" value="Composite domain of metallo-dependent hydrolases"/>
    <property type="match status" value="1"/>
</dbReference>
<name>E0SPD8_IGNAA</name>
<reference evidence="1 2" key="1">
    <citation type="journal article" date="2010" name="Stand. Genomic Sci.">
        <title>Complete genome sequence of Ignisphaera aggregans type strain (AQ1.S1).</title>
        <authorList>
            <person name="Goker M."/>
            <person name="Held B."/>
            <person name="Lapidus A."/>
            <person name="Nolan M."/>
            <person name="Spring S."/>
            <person name="Yasawong M."/>
            <person name="Lucas S."/>
            <person name="Glavina Del Rio T."/>
            <person name="Tice H."/>
            <person name="Cheng J.F."/>
            <person name="Goodwin L."/>
            <person name="Tapia R."/>
            <person name="Pitluck S."/>
            <person name="Liolios K."/>
            <person name="Ivanova N."/>
            <person name="Mavromatis K."/>
            <person name="Mikhailova N."/>
            <person name="Pati A."/>
            <person name="Chen A."/>
            <person name="Palaniappan K."/>
            <person name="Brambilla E."/>
            <person name="Land M."/>
            <person name="Hauser L."/>
            <person name="Chang Y.J."/>
            <person name="Jeffries C.D."/>
            <person name="Brettin T."/>
            <person name="Detter J.C."/>
            <person name="Han C."/>
            <person name="Rohde M."/>
            <person name="Sikorski J."/>
            <person name="Woyke T."/>
            <person name="Bristow J."/>
            <person name="Eisen J.A."/>
            <person name="Markowitz V."/>
            <person name="Hugenholtz P."/>
            <person name="Kyrpides N.C."/>
            <person name="Klenk H.P."/>
        </authorList>
    </citation>
    <scope>NUCLEOTIDE SEQUENCE [LARGE SCALE GENOMIC DNA]</scope>
    <source>
        <strain evidence="2">DSM 17230 / JCM 13409 / AQ1.S1</strain>
    </source>
</reference>
<dbReference type="Proteomes" id="UP000001304">
    <property type="component" value="Chromosome"/>
</dbReference>
<protein>
    <recommendedName>
        <fullName evidence="3">Amidohydrolase</fullName>
    </recommendedName>
</protein>
<gene>
    <name evidence="1" type="ordered locus">Igag_0028</name>
</gene>